<dbReference type="Proteomes" id="UP000814353">
    <property type="component" value="Unassembled WGS sequence"/>
</dbReference>
<keyword evidence="1" id="KW-1133">Transmembrane helix</keyword>
<proteinExistence type="predicted"/>
<feature type="transmembrane region" description="Helical" evidence="1">
    <location>
        <begin position="43"/>
        <end position="65"/>
    </location>
</feature>
<gene>
    <name evidence="2" type="ORF">H1D44_09250</name>
    <name evidence="3" type="ORF">HOP48_02985</name>
</gene>
<sequence length="115" mass="12521">MTVTGALTILWYALAPFLWLMVTGLLLLVVVQVLAHLRGYRLLGYRCLGANLAAIAIGLSGLWWIPLFTNSSLTYVATVFDWAALIGAVIGLAVIAWLVLSPLSYLLRVRQPSPP</sequence>
<keyword evidence="1" id="KW-0812">Transmembrane</keyword>
<dbReference type="RefSeq" id="WP_181514567.1">
    <property type="nucleotide sequence ID" value="NZ_JABFUB010000002.1"/>
</dbReference>
<comment type="caution">
    <text evidence="2">The sequence shown here is derived from an EMBL/GenBank/DDBJ whole genome shotgun (WGS) entry which is preliminary data.</text>
</comment>
<evidence type="ECO:0000256" key="1">
    <source>
        <dbReference type="SAM" id="Phobius"/>
    </source>
</evidence>
<name>A0A7V9W108_9GAMM</name>
<organism evidence="2 4">
    <name type="scientific">Billgrantia kenyensis</name>
    <dbReference type="NCBI Taxonomy" id="321266"/>
    <lineage>
        <taxon>Bacteria</taxon>
        <taxon>Pseudomonadati</taxon>
        <taxon>Pseudomonadota</taxon>
        <taxon>Gammaproteobacteria</taxon>
        <taxon>Oceanospirillales</taxon>
        <taxon>Halomonadaceae</taxon>
        <taxon>Billgrantia</taxon>
    </lineage>
</organism>
<evidence type="ECO:0000313" key="2">
    <source>
        <dbReference type="EMBL" id="MBA2779085.1"/>
    </source>
</evidence>
<feature type="transmembrane region" description="Helical" evidence="1">
    <location>
        <begin position="6"/>
        <end position="31"/>
    </location>
</feature>
<evidence type="ECO:0000313" key="3">
    <source>
        <dbReference type="EMBL" id="MCG6660512.1"/>
    </source>
</evidence>
<keyword evidence="1" id="KW-0472">Membrane</keyword>
<feature type="transmembrane region" description="Helical" evidence="1">
    <location>
        <begin position="85"/>
        <end position="107"/>
    </location>
</feature>
<protein>
    <submittedName>
        <fullName evidence="2">Uncharacterized protein</fullName>
    </submittedName>
</protein>
<reference evidence="3 5" key="1">
    <citation type="submission" date="2020-05" db="EMBL/GenBank/DDBJ databases">
        <title>Comparative genomic analysis of denitrifying bacteria from Halomonas genus.</title>
        <authorList>
            <person name="Wang L."/>
            <person name="Shao Z."/>
        </authorList>
    </citation>
    <scope>NUCLEOTIDE SEQUENCE [LARGE SCALE GENOMIC DNA]</scope>
    <source>
        <strain evidence="3 5">DSM 17331</strain>
    </source>
</reference>
<dbReference type="Proteomes" id="UP000518091">
    <property type="component" value="Unassembled WGS sequence"/>
</dbReference>
<evidence type="ECO:0000313" key="4">
    <source>
        <dbReference type="Proteomes" id="UP000518091"/>
    </source>
</evidence>
<accession>A0A7V9W108</accession>
<dbReference type="EMBL" id="JABFUB010000002">
    <property type="protein sequence ID" value="MCG6660512.1"/>
    <property type="molecule type" value="Genomic_DNA"/>
</dbReference>
<dbReference type="AlphaFoldDB" id="A0A7V9W108"/>
<evidence type="ECO:0000313" key="5">
    <source>
        <dbReference type="Proteomes" id="UP000814353"/>
    </source>
</evidence>
<keyword evidence="5" id="KW-1185">Reference proteome</keyword>
<reference evidence="2 4" key="2">
    <citation type="submission" date="2020-07" db="EMBL/GenBank/DDBJ databases">
        <title>Identification of Halomonas strains.</title>
        <authorList>
            <person name="Xiao Z."/>
            <person name="Shen J."/>
        </authorList>
    </citation>
    <scope>NUCLEOTIDE SEQUENCE [LARGE SCALE GENOMIC DNA]</scope>
    <source>
        <strain evidence="2 4">DSM 17331</strain>
    </source>
</reference>
<dbReference type="EMBL" id="JACEFT010000009">
    <property type="protein sequence ID" value="MBA2779085.1"/>
    <property type="molecule type" value="Genomic_DNA"/>
</dbReference>